<name>A0A139IER4_9PEZI</name>
<evidence type="ECO:0000313" key="2">
    <source>
        <dbReference type="EMBL" id="KXT13223.1"/>
    </source>
</evidence>
<comment type="caution">
    <text evidence="2">The sequence shown here is derived from an EMBL/GenBank/DDBJ whole genome shotgun (WGS) entry which is preliminary data.</text>
</comment>
<protein>
    <submittedName>
        <fullName evidence="2">Uncharacterized protein</fullName>
    </submittedName>
</protein>
<accession>A0A139IER4</accession>
<organism evidence="2 3">
    <name type="scientific">Pseudocercospora musae</name>
    <dbReference type="NCBI Taxonomy" id="113226"/>
    <lineage>
        <taxon>Eukaryota</taxon>
        <taxon>Fungi</taxon>
        <taxon>Dikarya</taxon>
        <taxon>Ascomycota</taxon>
        <taxon>Pezizomycotina</taxon>
        <taxon>Dothideomycetes</taxon>
        <taxon>Dothideomycetidae</taxon>
        <taxon>Mycosphaerellales</taxon>
        <taxon>Mycosphaerellaceae</taxon>
        <taxon>Pseudocercospora</taxon>
    </lineage>
</organism>
<evidence type="ECO:0000313" key="3">
    <source>
        <dbReference type="Proteomes" id="UP000073492"/>
    </source>
</evidence>
<proteinExistence type="predicted"/>
<evidence type="ECO:0000256" key="1">
    <source>
        <dbReference type="SAM" id="MobiDB-lite"/>
    </source>
</evidence>
<keyword evidence="3" id="KW-1185">Reference proteome</keyword>
<dbReference type="AlphaFoldDB" id="A0A139IER4"/>
<feature type="region of interest" description="Disordered" evidence="1">
    <location>
        <begin position="177"/>
        <end position="209"/>
    </location>
</feature>
<gene>
    <name evidence="2" type="ORF">AC579_2591</name>
</gene>
<sequence length="270" mass="30026">MTAAQEVFDTVELLEIILLRLPIAAIEKDRRVCKFFRTVVDTSPVITTTKRKTKKQRRRDKRSSVLVLCHPAFSKKLTDLREQEARMRVADQLGREVTSGSSKLSTLHEEEEEEELQRILDGQDVDEVYSDILRKKAAAIKGIDRELARQRKRCAYQAVSDHAKETKAAEAIEVEGLEQPTEAGSGGPEQETGGDAGGPTGSGHEKYSEVGIMNDGVIRVERNFVDLLAQVNETADPLKDKVMKGYKEVNQPLTDILDMHQQSGPSSPLG</sequence>
<reference evidence="2 3" key="1">
    <citation type="submission" date="2015-07" db="EMBL/GenBank/DDBJ databases">
        <title>Comparative genomics of the Sigatoka disease complex on banana suggests a link between parallel evolutionary changes in Pseudocercospora fijiensis and Pseudocercospora eumusae and increased virulence on the banana host.</title>
        <authorList>
            <person name="Chang T.-C."/>
            <person name="Salvucci A."/>
            <person name="Crous P.W."/>
            <person name="Stergiopoulos I."/>
        </authorList>
    </citation>
    <scope>NUCLEOTIDE SEQUENCE [LARGE SCALE GENOMIC DNA]</scope>
    <source>
        <strain evidence="2 3">CBS 116634</strain>
    </source>
</reference>
<dbReference type="Proteomes" id="UP000073492">
    <property type="component" value="Unassembled WGS sequence"/>
</dbReference>
<dbReference type="EMBL" id="LFZO01000125">
    <property type="protein sequence ID" value="KXT13223.1"/>
    <property type="molecule type" value="Genomic_DNA"/>
</dbReference>